<dbReference type="SUPFAM" id="SSF56112">
    <property type="entry name" value="Protein kinase-like (PK-like)"/>
    <property type="match status" value="1"/>
</dbReference>
<sequence length="117" mass="13221">VAIKLKPVTNNPSSVEHEYCILRQLKGGVGIPRVPWFGRESTYYALALDLLGPSLDDLFLTCNHKFRLQTVVNLGDQLLLRLEYIHSHGYIHGNVKPQNTLIDNSEQTVYIIEISSC</sequence>
<dbReference type="InterPro" id="IPR000719">
    <property type="entry name" value="Prot_kinase_dom"/>
</dbReference>
<dbReference type="PANTHER" id="PTHR11909">
    <property type="entry name" value="CASEIN KINASE-RELATED"/>
    <property type="match status" value="1"/>
</dbReference>
<dbReference type="Pfam" id="PF00069">
    <property type="entry name" value="Pkinase"/>
    <property type="match status" value="1"/>
</dbReference>
<protein>
    <submittedName>
        <fullName evidence="2">Kinase-like domain-containing protein</fullName>
    </submittedName>
</protein>
<organism evidence="2 3">
    <name type="scientific">Suillus fuscotomentosus</name>
    <dbReference type="NCBI Taxonomy" id="1912939"/>
    <lineage>
        <taxon>Eukaryota</taxon>
        <taxon>Fungi</taxon>
        <taxon>Dikarya</taxon>
        <taxon>Basidiomycota</taxon>
        <taxon>Agaricomycotina</taxon>
        <taxon>Agaricomycetes</taxon>
        <taxon>Agaricomycetidae</taxon>
        <taxon>Boletales</taxon>
        <taxon>Suillineae</taxon>
        <taxon>Suillaceae</taxon>
        <taxon>Suillus</taxon>
    </lineage>
</organism>
<accession>A0AAD4HMB6</accession>
<dbReference type="GeneID" id="64669223"/>
<keyword evidence="2" id="KW-0418">Kinase</keyword>
<dbReference type="AlphaFoldDB" id="A0AAD4HMB6"/>
<reference evidence="2" key="1">
    <citation type="journal article" date="2020" name="New Phytol.">
        <title>Comparative genomics reveals dynamic genome evolution in host specialist ectomycorrhizal fungi.</title>
        <authorList>
            <person name="Lofgren L.A."/>
            <person name="Nguyen N.H."/>
            <person name="Vilgalys R."/>
            <person name="Ruytinx J."/>
            <person name="Liao H.L."/>
            <person name="Branco S."/>
            <person name="Kuo A."/>
            <person name="LaButti K."/>
            <person name="Lipzen A."/>
            <person name="Andreopoulos W."/>
            <person name="Pangilinan J."/>
            <person name="Riley R."/>
            <person name="Hundley H."/>
            <person name="Na H."/>
            <person name="Barry K."/>
            <person name="Grigoriev I.V."/>
            <person name="Stajich J.E."/>
            <person name="Kennedy P.G."/>
        </authorList>
    </citation>
    <scope>NUCLEOTIDE SEQUENCE</scope>
    <source>
        <strain evidence="2">FC203</strain>
    </source>
</reference>
<evidence type="ECO:0000313" key="2">
    <source>
        <dbReference type="EMBL" id="KAG1901707.1"/>
    </source>
</evidence>
<dbReference type="GO" id="GO:0005524">
    <property type="term" value="F:ATP binding"/>
    <property type="evidence" value="ECO:0007669"/>
    <property type="project" value="InterPro"/>
</dbReference>
<feature type="domain" description="Protein kinase" evidence="1">
    <location>
        <begin position="1"/>
        <end position="117"/>
    </location>
</feature>
<dbReference type="InterPro" id="IPR011009">
    <property type="entry name" value="Kinase-like_dom_sf"/>
</dbReference>
<keyword evidence="3" id="KW-1185">Reference proteome</keyword>
<dbReference type="EMBL" id="JABBWK010000020">
    <property type="protein sequence ID" value="KAG1901707.1"/>
    <property type="molecule type" value="Genomic_DNA"/>
</dbReference>
<dbReference type="PROSITE" id="PS50011">
    <property type="entry name" value="PROTEIN_KINASE_DOM"/>
    <property type="match status" value="1"/>
</dbReference>
<name>A0AAD4HMB6_9AGAM</name>
<dbReference type="Proteomes" id="UP001195769">
    <property type="component" value="Unassembled WGS sequence"/>
</dbReference>
<feature type="non-terminal residue" evidence="2">
    <location>
        <position position="1"/>
    </location>
</feature>
<keyword evidence="2" id="KW-0808">Transferase</keyword>
<dbReference type="Gene3D" id="3.30.200.20">
    <property type="entry name" value="Phosphorylase Kinase, domain 1"/>
    <property type="match status" value="1"/>
</dbReference>
<proteinExistence type="predicted"/>
<dbReference type="Gene3D" id="1.10.510.10">
    <property type="entry name" value="Transferase(Phosphotransferase) domain 1"/>
    <property type="match status" value="1"/>
</dbReference>
<gene>
    <name evidence="2" type="ORF">F5891DRAFT_950091</name>
</gene>
<evidence type="ECO:0000313" key="3">
    <source>
        <dbReference type="Proteomes" id="UP001195769"/>
    </source>
</evidence>
<dbReference type="InterPro" id="IPR050235">
    <property type="entry name" value="CK1_Ser-Thr_kinase"/>
</dbReference>
<comment type="caution">
    <text evidence="2">The sequence shown here is derived from an EMBL/GenBank/DDBJ whole genome shotgun (WGS) entry which is preliminary data.</text>
</comment>
<dbReference type="RefSeq" id="XP_041227282.1">
    <property type="nucleotide sequence ID" value="XM_041374925.1"/>
</dbReference>
<dbReference type="GO" id="GO:0004672">
    <property type="term" value="F:protein kinase activity"/>
    <property type="evidence" value="ECO:0007669"/>
    <property type="project" value="InterPro"/>
</dbReference>
<evidence type="ECO:0000259" key="1">
    <source>
        <dbReference type="PROSITE" id="PS50011"/>
    </source>
</evidence>